<dbReference type="Proteomes" id="UP000001940">
    <property type="component" value="Chromosome V"/>
</dbReference>
<protein>
    <submittedName>
        <fullName evidence="3">Coiled-coil domain-containing protein 137</fullName>
    </submittedName>
</protein>
<gene>
    <name evidence="3" type="ORF">CELE_F26D11.2</name>
    <name evidence="3 5" type="ORF">F26D11.2</name>
</gene>
<feature type="signal peptide" evidence="2">
    <location>
        <begin position="1"/>
        <end position="20"/>
    </location>
</feature>
<dbReference type="SMR" id="O61965"/>
<dbReference type="KEGG" id="cel:CELE_F26D11.2"/>
<dbReference type="InParanoid" id="O61965"/>
<feature type="region of interest" description="Disordered" evidence="1">
    <location>
        <begin position="269"/>
        <end position="288"/>
    </location>
</feature>
<proteinExistence type="predicted"/>
<accession>O61965</accession>
<dbReference type="RefSeq" id="NP_505049.1">
    <property type="nucleotide sequence ID" value="NM_072648.1"/>
</dbReference>
<dbReference type="FunCoup" id="O61965">
    <property type="interactions" value="1554"/>
</dbReference>
<evidence type="ECO:0000313" key="3">
    <source>
        <dbReference type="EMBL" id="CCD70048.1"/>
    </source>
</evidence>
<dbReference type="AlphaFoldDB" id="O61965"/>
<dbReference type="AGR" id="WB:WBGene00017819"/>
<organism evidence="3 4">
    <name type="scientific">Caenorhabditis elegans</name>
    <dbReference type="NCBI Taxonomy" id="6239"/>
    <lineage>
        <taxon>Eukaryota</taxon>
        <taxon>Metazoa</taxon>
        <taxon>Ecdysozoa</taxon>
        <taxon>Nematoda</taxon>
        <taxon>Chromadorea</taxon>
        <taxon>Rhabditida</taxon>
        <taxon>Rhabditina</taxon>
        <taxon>Rhabditomorpha</taxon>
        <taxon>Rhabditoidea</taxon>
        <taxon>Rhabditidae</taxon>
        <taxon>Peloderinae</taxon>
        <taxon>Caenorhabditis</taxon>
    </lineage>
</organism>
<dbReference type="Bgee" id="WBGene00017819">
    <property type="expression patterns" value="Expressed in material anatomical entity and 2 other cell types or tissues"/>
</dbReference>
<name>O61965_CAEEL</name>
<dbReference type="OMA" id="PPFVYSV"/>
<reference evidence="3 4" key="1">
    <citation type="journal article" date="1998" name="Science">
        <title>Genome sequence of the nematode C. elegans: a platform for investigating biology.</title>
        <authorList>
            <consortium name="The C. elegans sequencing consortium"/>
            <person name="Sulson J.E."/>
            <person name="Waterston R."/>
        </authorList>
    </citation>
    <scope>NUCLEOTIDE SEQUENCE [LARGE SCALE GENOMIC DNA]</scope>
    <source>
        <strain evidence="3 4">Bristol N2</strain>
    </source>
</reference>
<evidence type="ECO:0000256" key="1">
    <source>
        <dbReference type="SAM" id="MobiDB-lite"/>
    </source>
</evidence>
<feature type="compositionally biased region" description="Basic and acidic residues" evidence="1">
    <location>
        <begin position="269"/>
        <end position="283"/>
    </location>
</feature>
<dbReference type="OrthoDB" id="5838937at2759"/>
<feature type="chain" id="PRO_5004159078" evidence="2">
    <location>
        <begin position="21"/>
        <end position="384"/>
    </location>
</feature>
<dbReference type="EMBL" id="BX284605">
    <property type="protein sequence ID" value="CCD70048.1"/>
    <property type="molecule type" value="Genomic_DNA"/>
</dbReference>
<dbReference type="WormBase" id="F26D11.2">
    <property type="protein sequence ID" value="CE17706"/>
    <property type="gene ID" value="WBGene00017819"/>
</dbReference>
<evidence type="ECO:0000313" key="5">
    <source>
        <dbReference type="WormBase" id="F26D11.2"/>
    </source>
</evidence>
<sequence>MRLDAVAFLIFLVPLGLCDGFQPVFSKISVRKSDQRLMSTTEDPDAYSNYDPFDLDDASFFSDLSNSSKRIKLQLETAQFIQKFGAQELLNIILHKVQNVNLPQNSKGAINDFLDFVEDLIYSNAAERIEKKLQSDLTGSNAQKANKIHMGEATKTVSKERIEYGDEKDHRRRDAPALSQNSVLIEEDDNYPAVRQPLEPTKMMFMSHSEPNFLRGDYTIGREIKRSPTKLRRRSRLTKAQLETAIKNAEKEARIAEMEKILKRRKAQLKERRSARKQRELAMKKRRESRKLRITKIQDDSRSVRRSPVGRVTFNEKMFQLLEEYGIKSFRVETADYTVRAFADPEKTRFSSINLLDVPMYNDAILKKPERPAFIYSVSTQFCL</sequence>
<keyword evidence="2" id="KW-0732">Signal</keyword>
<evidence type="ECO:0000256" key="2">
    <source>
        <dbReference type="SAM" id="SignalP"/>
    </source>
</evidence>
<dbReference type="UCSC" id="F26D11.2">
    <property type="organism name" value="c. elegans"/>
</dbReference>
<dbReference type="CTD" id="184973"/>
<evidence type="ECO:0000313" key="4">
    <source>
        <dbReference type="Proteomes" id="UP000001940"/>
    </source>
</evidence>
<dbReference type="HOGENOM" id="CLU_687431_0_0_1"/>
<dbReference type="MINT" id="O61965"/>
<keyword evidence="4" id="KW-1185">Reference proteome</keyword>
<dbReference type="eggNOG" id="ENOG502TH9J">
    <property type="taxonomic scope" value="Eukaryota"/>
</dbReference>
<dbReference type="PIR" id="T33293">
    <property type="entry name" value="T33293"/>
</dbReference>
<dbReference type="GeneID" id="184973"/>
<dbReference type="PeptideAtlas" id="O61965"/>
<dbReference type="PaxDb" id="6239-F26D11.2"/>
<dbReference type="IntAct" id="O61965">
    <property type="interactions" value="1"/>
</dbReference>